<comment type="caution">
    <text evidence="1">The sequence shown here is derived from an EMBL/GenBank/DDBJ whole genome shotgun (WGS) entry which is preliminary data.</text>
</comment>
<evidence type="ECO:0000313" key="1">
    <source>
        <dbReference type="EMBL" id="MBB6204277.1"/>
    </source>
</evidence>
<organism evidence="1 2">
    <name type="scientific">Paraburkholderia fungorum</name>
    <dbReference type="NCBI Taxonomy" id="134537"/>
    <lineage>
        <taxon>Bacteria</taxon>
        <taxon>Pseudomonadati</taxon>
        <taxon>Pseudomonadota</taxon>
        <taxon>Betaproteobacteria</taxon>
        <taxon>Burkholderiales</taxon>
        <taxon>Burkholderiaceae</taxon>
        <taxon>Paraburkholderia</taxon>
    </lineage>
</organism>
<protein>
    <submittedName>
        <fullName evidence="1">Uncharacterized protein</fullName>
    </submittedName>
</protein>
<proteinExistence type="predicted"/>
<dbReference type="AlphaFoldDB" id="A0AAW3V3M8"/>
<gene>
    <name evidence="1" type="ORF">GGD69_005171</name>
</gene>
<name>A0AAW3V3M8_9BURK</name>
<dbReference type="RefSeq" id="WP_260332423.1">
    <property type="nucleotide sequence ID" value="NZ_JACIII010000013.1"/>
</dbReference>
<sequence length="234" mass="26028">MPELTIEETATFDGQERSATRVVEEPRRASYGNPRLEVRLGDIVADAVVTVAGRDFVVEVAVTHRVDDDKVSKMREIGLAAIELLAWRLSRDVNWDQLCAFVSDSFVDRIWLHNPREPVQRRLAHLAALQHAKNAATFFGRLQAQSVASSAARVESVAASRRAQQGTVDKFMRLWEKYGTGSRVHVELDAKAAGYVDRWSENDAAGDPSAYFDLLVEWIRTQTGSTVVSGDNNS</sequence>
<dbReference type="EMBL" id="JACIIK010000009">
    <property type="protein sequence ID" value="MBB6204277.1"/>
    <property type="molecule type" value="Genomic_DNA"/>
</dbReference>
<dbReference type="Proteomes" id="UP000518681">
    <property type="component" value="Unassembled WGS sequence"/>
</dbReference>
<reference evidence="1 2" key="1">
    <citation type="submission" date="2020-08" db="EMBL/GenBank/DDBJ databases">
        <title>Genomic Encyclopedia of Type Strains, Phase IV (KMG-V): Genome sequencing to study the core and pangenomes of soil and plant-associated prokaryotes.</title>
        <authorList>
            <person name="Whitman W."/>
        </authorList>
    </citation>
    <scope>NUCLEOTIDE SEQUENCE [LARGE SCALE GENOMIC DNA]</scope>
    <source>
        <strain evidence="1 2">SEMIA 4013</strain>
    </source>
</reference>
<accession>A0AAW3V3M8</accession>
<evidence type="ECO:0000313" key="2">
    <source>
        <dbReference type="Proteomes" id="UP000518681"/>
    </source>
</evidence>